<feature type="domain" description="FAD dependent oxidoreductase" evidence="12">
    <location>
        <begin position="112"/>
        <end position="381"/>
    </location>
</feature>
<gene>
    <name evidence="14" type="ORF">V9T40_009956</name>
</gene>
<dbReference type="InterPro" id="IPR032454">
    <property type="entry name" value="Histone_H2A_C"/>
</dbReference>
<dbReference type="InterPro" id="IPR002119">
    <property type="entry name" value="Histone_H2A"/>
</dbReference>
<dbReference type="InterPro" id="IPR006076">
    <property type="entry name" value="FAD-dep_OxRdtase"/>
</dbReference>
<dbReference type="Pfam" id="PF00125">
    <property type="entry name" value="Histone"/>
    <property type="match status" value="1"/>
</dbReference>
<dbReference type="PROSITE" id="PS00046">
    <property type="entry name" value="HISTONE_H2A"/>
    <property type="match status" value="1"/>
</dbReference>
<dbReference type="CDD" id="cd00074">
    <property type="entry name" value="HFD_H2A"/>
    <property type="match status" value="1"/>
</dbReference>
<feature type="domain" description="Core Histone H2A/H2B/H3" evidence="11">
    <location>
        <begin position="461"/>
        <end position="545"/>
    </location>
</feature>
<evidence type="ECO:0000313" key="14">
    <source>
        <dbReference type="EMBL" id="KAK7597731.1"/>
    </source>
</evidence>
<dbReference type="Pfam" id="PF16211">
    <property type="entry name" value="Histone_H2A_C"/>
    <property type="match status" value="1"/>
</dbReference>
<comment type="subcellular location">
    <subcellularLocation>
        <location evidence="2">Chromosome</location>
    </subcellularLocation>
    <subcellularLocation>
        <location evidence="1">Nucleus</location>
    </subcellularLocation>
</comment>
<dbReference type="Gene3D" id="3.50.50.60">
    <property type="entry name" value="FAD/NAD(P)-binding domain"/>
    <property type="match status" value="1"/>
</dbReference>
<keyword evidence="8" id="KW-0544">Nucleosome core</keyword>
<comment type="similarity">
    <text evidence="3">Belongs to the histone H2A family.</text>
</comment>
<keyword evidence="15" id="KW-1185">Reference proteome</keyword>
<dbReference type="InterPro" id="IPR032458">
    <property type="entry name" value="Histone_H2A_CS"/>
</dbReference>
<evidence type="ECO:0000256" key="3">
    <source>
        <dbReference type="ARBA" id="ARBA00010691"/>
    </source>
</evidence>
<dbReference type="FunFam" id="1.10.20.10:FF:000005">
    <property type="entry name" value="Histone H2A"/>
    <property type="match status" value="1"/>
</dbReference>
<dbReference type="GO" id="GO:0000786">
    <property type="term" value="C:nucleosome"/>
    <property type="evidence" value="ECO:0007669"/>
    <property type="project" value="UniProtKB-KW"/>
</dbReference>
<dbReference type="PRINTS" id="PR00620">
    <property type="entry name" value="HISTONEH2A"/>
</dbReference>
<evidence type="ECO:0000256" key="1">
    <source>
        <dbReference type="ARBA" id="ARBA00004123"/>
    </source>
</evidence>
<proteinExistence type="inferred from homology"/>
<dbReference type="Gene3D" id="3.30.9.10">
    <property type="entry name" value="D-Amino Acid Oxidase, subunit A, domain 2"/>
    <property type="match status" value="1"/>
</dbReference>
<dbReference type="GO" id="GO:0046982">
    <property type="term" value="F:protein heterodimerization activity"/>
    <property type="evidence" value="ECO:0007669"/>
    <property type="project" value="InterPro"/>
</dbReference>
<keyword evidence="6" id="KW-0238">DNA-binding</keyword>
<evidence type="ECO:0000256" key="9">
    <source>
        <dbReference type="ARBA" id="ARBA00040234"/>
    </source>
</evidence>
<dbReference type="InterPro" id="IPR009072">
    <property type="entry name" value="Histone-fold"/>
</dbReference>
<dbReference type="PANTHER" id="PTHR23430">
    <property type="entry name" value="HISTONE H2A"/>
    <property type="match status" value="1"/>
</dbReference>
<dbReference type="InterPro" id="IPR007125">
    <property type="entry name" value="H2A/H2B/H3"/>
</dbReference>
<keyword evidence="4" id="KW-0158">Chromosome</keyword>
<sequence length="580" mass="65491">MKTKLVKFLSASRYSTECTKCGFQFRRYCSKSDDKSSKSSDEKADPVVPPQYLADPENLIEFEAPEKKIKLTDYAKPFPEYMKEDIKRVFKFSRKKNEKITDRHNFPYEVEFLILGAGPMGSSVAFWLAKTMNKTVPVLAVDKNLSINQIQDGSEAYKLALQSSLCTIRQEYELQEHVELSAFGAEFVRNMDRYAIRELDFPDVPFQPFGFLTMSDKKSVEKLKKIHSDCLLWKGYNELLTPYQLEQRYPWLRTDNVELAVHGLKNEGWFDPDIFLMRLRSLAVDAGAKFIAAEPIEFVFEENENRVFPGYVRGNYKPIHSVYVKTSEGEIRKVEFATCIVCLGPEIETLAKNMLYLDKKYAGLHHFEIPITSRKRYLYYISCPEGGPGVSSPLIVDPTGLFVKRCGPLNEYICGCPPLMNDESTLNMDENEFFEKIVWPVLVTRIPVFENLKAGGKAGKDSGKSKAKAVSRSARAGLQFPVGRIHRHLKNRTTSHGRVGATAAVYSAAILEYLTAEVLELAGNASKDLKVKRITPRHLQLAIRGDEELDSLIKATIAGGGVIPHIHKSLIGKKGSQKPA</sequence>
<evidence type="ECO:0000256" key="4">
    <source>
        <dbReference type="ARBA" id="ARBA00022454"/>
    </source>
</evidence>
<dbReference type="Pfam" id="PF01266">
    <property type="entry name" value="DAO"/>
    <property type="match status" value="1"/>
</dbReference>
<feature type="domain" description="Histone H2A C-terminal" evidence="13">
    <location>
        <begin position="547"/>
        <end position="578"/>
    </location>
</feature>
<evidence type="ECO:0000259" key="12">
    <source>
        <dbReference type="Pfam" id="PF01266"/>
    </source>
</evidence>
<dbReference type="EMBL" id="JBBCAQ010000017">
    <property type="protein sequence ID" value="KAK7597731.1"/>
    <property type="molecule type" value="Genomic_DNA"/>
</dbReference>
<dbReference type="GO" id="GO:0030527">
    <property type="term" value="F:structural constituent of chromatin"/>
    <property type="evidence" value="ECO:0007669"/>
    <property type="project" value="InterPro"/>
</dbReference>
<dbReference type="Proteomes" id="UP001367676">
    <property type="component" value="Unassembled WGS sequence"/>
</dbReference>
<evidence type="ECO:0000256" key="10">
    <source>
        <dbReference type="ARBA" id="ARBA00041217"/>
    </source>
</evidence>
<organism evidence="14 15">
    <name type="scientific">Parthenolecanium corni</name>
    <dbReference type="NCBI Taxonomy" id="536013"/>
    <lineage>
        <taxon>Eukaryota</taxon>
        <taxon>Metazoa</taxon>
        <taxon>Ecdysozoa</taxon>
        <taxon>Arthropoda</taxon>
        <taxon>Hexapoda</taxon>
        <taxon>Insecta</taxon>
        <taxon>Pterygota</taxon>
        <taxon>Neoptera</taxon>
        <taxon>Paraneoptera</taxon>
        <taxon>Hemiptera</taxon>
        <taxon>Sternorrhyncha</taxon>
        <taxon>Coccoidea</taxon>
        <taxon>Coccidae</taxon>
        <taxon>Parthenolecanium</taxon>
    </lineage>
</organism>
<dbReference type="SUPFAM" id="SSF51905">
    <property type="entry name" value="FAD/NAD(P)-binding domain"/>
    <property type="match status" value="1"/>
</dbReference>
<dbReference type="GO" id="GO:0003677">
    <property type="term" value="F:DNA binding"/>
    <property type="evidence" value="ECO:0007669"/>
    <property type="project" value="UniProtKB-KW"/>
</dbReference>
<evidence type="ECO:0000256" key="7">
    <source>
        <dbReference type="ARBA" id="ARBA00023242"/>
    </source>
</evidence>
<evidence type="ECO:0000313" key="15">
    <source>
        <dbReference type="Proteomes" id="UP001367676"/>
    </source>
</evidence>
<dbReference type="SMART" id="SM00414">
    <property type="entry name" value="H2A"/>
    <property type="match status" value="1"/>
</dbReference>
<dbReference type="AlphaFoldDB" id="A0AAN9TNT0"/>
<evidence type="ECO:0000256" key="2">
    <source>
        <dbReference type="ARBA" id="ARBA00004286"/>
    </source>
</evidence>
<evidence type="ECO:0000259" key="13">
    <source>
        <dbReference type="Pfam" id="PF16211"/>
    </source>
</evidence>
<evidence type="ECO:0000256" key="8">
    <source>
        <dbReference type="ARBA" id="ARBA00023269"/>
    </source>
</evidence>
<reference evidence="14 15" key="1">
    <citation type="submission" date="2024-03" db="EMBL/GenBank/DDBJ databases">
        <title>Adaptation during the transition from Ophiocordyceps entomopathogen to insect associate is accompanied by gene loss and intensified selection.</title>
        <authorList>
            <person name="Ward C.M."/>
            <person name="Onetto C.A."/>
            <person name="Borneman A.R."/>
        </authorList>
    </citation>
    <scope>NUCLEOTIDE SEQUENCE [LARGE SCALE GENOMIC DNA]</scope>
    <source>
        <strain evidence="14">AWRI1</strain>
        <tissue evidence="14">Single Adult Female</tissue>
    </source>
</reference>
<comment type="caution">
    <text evidence="14">The sequence shown here is derived from an EMBL/GenBank/DDBJ whole genome shotgun (WGS) entry which is preliminary data.</text>
</comment>
<keyword evidence="7" id="KW-0539">Nucleus</keyword>
<protein>
    <recommendedName>
        <fullName evidence="9">Histone H2A.V</fullName>
    </recommendedName>
    <alternativeName>
        <fullName evidence="10">H2A.F/Z</fullName>
    </alternativeName>
</protein>
<name>A0AAN9TNT0_9HEMI</name>
<evidence type="ECO:0000259" key="11">
    <source>
        <dbReference type="Pfam" id="PF00125"/>
    </source>
</evidence>
<dbReference type="GO" id="GO:0005634">
    <property type="term" value="C:nucleus"/>
    <property type="evidence" value="ECO:0007669"/>
    <property type="project" value="UniProtKB-SubCell"/>
</dbReference>
<evidence type="ECO:0000256" key="5">
    <source>
        <dbReference type="ARBA" id="ARBA00022499"/>
    </source>
</evidence>
<dbReference type="Gene3D" id="1.10.20.10">
    <property type="entry name" value="Histone, subunit A"/>
    <property type="match status" value="1"/>
</dbReference>
<accession>A0AAN9TNT0</accession>
<keyword evidence="5" id="KW-1017">Isopeptide bond</keyword>
<evidence type="ECO:0000256" key="6">
    <source>
        <dbReference type="ARBA" id="ARBA00023125"/>
    </source>
</evidence>
<dbReference type="SUPFAM" id="SSF47113">
    <property type="entry name" value="Histone-fold"/>
    <property type="match status" value="1"/>
</dbReference>
<dbReference type="InterPro" id="IPR036188">
    <property type="entry name" value="FAD/NAD-bd_sf"/>
</dbReference>